<name>A0A4U6XVS7_9PEZI</name>
<protein>
    <submittedName>
        <fullName evidence="2">Uncharacterized protein</fullName>
    </submittedName>
</protein>
<comment type="caution">
    <text evidence="2">The sequence shown here is derived from an EMBL/GenBank/DDBJ whole genome shotgun (WGS) entry which is preliminary data.</text>
</comment>
<evidence type="ECO:0000313" key="2">
    <source>
        <dbReference type="EMBL" id="TKW60084.1"/>
    </source>
</evidence>
<gene>
    <name evidence="2" type="ORF">CTA1_3146</name>
</gene>
<dbReference type="Proteomes" id="UP000310108">
    <property type="component" value="Unassembled WGS sequence"/>
</dbReference>
<evidence type="ECO:0000256" key="1">
    <source>
        <dbReference type="SAM" id="MobiDB-lite"/>
    </source>
</evidence>
<organism evidence="2 3">
    <name type="scientific">Colletotrichum tanaceti</name>
    <dbReference type="NCBI Taxonomy" id="1306861"/>
    <lineage>
        <taxon>Eukaryota</taxon>
        <taxon>Fungi</taxon>
        <taxon>Dikarya</taxon>
        <taxon>Ascomycota</taxon>
        <taxon>Pezizomycotina</taxon>
        <taxon>Sordariomycetes</taxon>
        <taxon>Hypocreomycetidae</taxon>
        <taxon>Glomerellales</taxon>
        <taxon>Glomerellaceae</taxon>
        <taxon>Colletotrichum</taxon>
        <taxon>Colletotrichum destructivum species complex</taxon>
    </lineage>
</organism>
<evidence type="ECO:0000313" key="3">
    <source>
        <dbReference type="Proteomes" id="UP000310108"/>
    </source>
</evidence>
<feature type="region of interest" description="Disordered" evidence="1">
    <location>
        <begin position="55"/>
        <end position="108"/>
    </location>
</feature>
<feature type="compositionally biased region" description="Basic and acidic residues" evidence="1">
    <location>
        <begin position="80"/>
        <end position="100"/>
    </location>
</feature>
<accession>A0A4U6XVS7</accession>
<reference evidence="2 3" key="1">
    <citation type="journal article" date="2019" name="PLoS ONE">
        <title>Comparative genome analysis indicates high evolutionary potential of pathogenicity genes in Colletotrichum tanaceti.</title>
        <authorList>
            <person name="Lelwala R.V."/>
            <person name="Korhonen P.K."/>
            <person name="Young N.D."/>
            <person name="Scott J.B."/>
            <person name="Ades P.A."/>
            <person name="Gasser R.B."/>
            <person name="Taylor P.W.J."/>
        </authorList>
    </citation>
    <scope>NUCLEOTIDE SEQUENCE [LARGE SCALE GENOMIC DNA]</scope>
    <source>
        <strain evidence="2">BRIP57314</strain>
    </source>
</reference>
<proteinExistence type="predicted"/>
<feature type="region of interest" description="Disordered" evidence="1">
    <location>
        <begin position="168"/>
        <end position="219"/>
    </location>
</feature>
<dbReference type="EMBL" id="PJEX01000002">
    <property type="protein sequence ID" value="TKW60084.1"/>
    <property type="molecule type" value="Genomic_DNA"/>
</dbReference>
<dbReference type="AlphaFoldDB" id="A0A4U6XVS7"/>
<keyword evidence="3" id="KW-1185">Reference proteome</keyword>
<sequence>MLEILEIRAVERVAWRMLEISGSRDPGRRESGPEMPEILGIRAVERVAWRMLEISGSGDPGRRESGPEDAGYLGIWRSKPSREWPRDAGDPGDPGRRETGPEDAGDPEIRAVERLARWMPEILGCQEAGPGKLEIQGSQEPIRSFQPQADGLGWKLLEGRRLDALATFSSSPEGAARRPGLSDRLAQGSRRVEGARGPRPSIGWPRGARGQRSSQARAV</sequence>